<evidence type="ECO:0000256" key="2">
    <source>
        <dbReference type="ARBA" id="ARBA00022741"/>
    </source>
</evidence>
<dbReference type="SUPFAM" id="SSF52540">
    <property type="entry name" value="P-loop containing nucleoside triphosphate hydrolases"/>
    <property type="match status" value="1"/>
</dbReference>
<dbReference type="InterPro" id="IPR036187">
    <property type="entry name" value="DNA_mismatch_repair_MutS_sf"/>
</dbReference>
<evidence type="ECO:0000256" key="8">
    <source>
        <dbReference type="SAM" id="Coils"/>
    </source>
</evidence>
<feature type="binding site" evidence="7">
    <location>
        <begin position="332"/>
        <end position="339"/>
    </location>
    <ligand>
        <name>ATP</name>
        <dbReference type="ChEBI" id="CHEBI:30616"/>
    </ligand>
</feature>
<dbReference type="SUPFAM" id="SSF48334">
    <property type="entry name" value="DNA repair protein MutS, domain III"/>
    <property type="match status" value="1"/>
</dbReference>
<dbReference type="CDD" id="cd03280">
    <property type="entry name" value="ABC_MutS2"/>
    <property type="match status" value="1"/>
</dbReference>
<proteinExistence type="inferred from homology"/>
<dbReference type="GO" id="GO:0043023">
    <property type="term" value="F:ribosomal large subunit binding"/>
    <property type="evidence" value="ECO:0007669"/>
    <property type="project" value="UniProtKB-UniRule"/>
</dbReference>
<dbReference type="GO" id="GO:0004519">
    <property type="term" value="F:endonuclease activity"/>
    <property type="evidence" value="ECO:0007669"/>
    <property type="project" value="UniProtKB-UniRule"/>
</dbReference>
<dbReference type="GO" id="GO:0030983">
    <property type="term" value="F:mismatched DNA binding"/>
    <property type="evidence" value="ECO:0007669"/>
    <property type="project" value="InterPro"/>
</dbReference>
<comment type="function">
    <text evidence="7">Endonuclease that is involved in the suppression of homologous recombination and thus may have a key role in the control of bacterial genetic diversity.</text>
</comment>
<dbReference type="NCBIfam" id="TIGR01069">
    <property type="entry name" value="mutS2"/>
    <property type="match status" value="1"/>
</dbReference>
<keyword evidence="5 7" id="KW-0694">RNA-binding</keyword>
<dbReference type="AlphaFoldDB" id="A0A9Q9FER0"/>
<dbReference type="Pfam" id="PF20297">
    <property type="entry name" value="MSSS"/>
    <property type="match status" value="1"/>
</dbReference>
<dbReference type="InterPro" id="IPR007696">
    <property type="entry name" value="DNA_mismatch_repair_MutS_core"/>
</dbReference>
<reference evidence="10" key="1">
    <citation type="submission" date="2021-03" db="EMBL/GenBank/DDBJ databases">
        <title>Comparative Genomics and Metabolomics in the genus Turicibacter.</title>
        <authorList>
            <person name="Maki J."/>
            <person name="Looft T."/>
        </authorList>
    </citation>
    <scope>NUCLEOTIDE SEQUENCE</scope>
    <source>
        <strain evidence="10">ISU324</strain>
    </source>
</reference>
<keyword evidence="7" id="KW-0540">Nuclease</keyword>
<keyword evidence="1 7" id="KW-0699">rRNA-binding</keyword>
<dbReference type="GO" id="GO:0140664">
    <property type="term" value="F:ATP-dependent DNA damage sensor activity"/>
    <property type="evidence" value="ECO:0007669"/>
    <property type="project" value="InterPro"/>
</dbReference>
<dbReference type="GO" id="GO:0005524">
    <property type="term" value="F:ATP binding"/>
    <property type="evidence" value="ECO:0007669"/>
    <property type="project" value="UniProtKB-UniRule"/>
</dbReference>
<dbReference type="GO" id="GO:0045910">
    <property type="term" value="P:negative regulation of DNA recombination"/>
    <property type="evidence" value="ECO:0007669"/>
    <property type="project" value="InterPro"/>
</dbReference>
<dbReference type="SMART" id="SM00463">
    <property type="entry name" value="SMR"/>
    <property type="match status" value="1"/>
</dbReference>
<evidence type="ECO:0000256" key="5">
    <source>
        <dbReference type="ARBA" id="ARBA00022884"/>
    </source>
</evidence>
<feature type="coiled-coil region" evidence="8">
    <location>
        <begin position="146"/>
        <end position="173"/>
    </location>
</feature>
<keyword evidence="7 10" id="KW-0255">Endonuclease</keyword>
<dbReference type="Gene3D" id="3.40.50.300">
    <property type="entry name" value="P-loop containing nucleotide triphosphate hydrolases"/>
    <property type="match status" value="1"/>
</dbReference>
<evidence type="ECO:0000313" key="10">
    <source>
        <dbReference type="EMBL" id="UUF07827.1"/>
    </source>
</evidence>
<keyword evidence="2 7" id="KW-0547">Nucleotide-binding</keyword>
<dbReference type="InterPro" id="IPR002625">
    <property type="entry name" value="Smr_dom"/>
</dbReference>
<dbReference type="PIRSF" id="PIRSF005814">
    <property type="entry name" value="MutS_YshD"/>
    <property type="match status" value="1"/>
</dbReference>
<evidence type="ECO:0000256" key="6">
    <source>
        <dbReference type="ARBA" id="ARBA00023125"/>
    </source>
</evidence>
<dbReference type="Proteomes" id="UP001058072">
    <property type="component" value="Chromosome"/>
</dbReference>
<dbReference type="GO" id="GO:0019843">
    <property type="term" value="F:rRNA binding"/>
    <property type="evidence" value="ECO:0007669"/>
    <property type="project" value="UniProtKB-UniRule"/>
</dbReference>
<keyword evidence="6 7" id="KW-0238">DNA-binding</keyword>
<organism evidence="10 11">
    <name type="scientific">Turicibacter bilis</name>
    <dbReference type="NCBI Taxonomy" id="2735723"/>
    <lineage>
        <taxon>Bacteria</taxon>
        <taxon>Bacillati</taxon>
        <taxon>Bacillota</taxon>
        <taxon>Erysipelotrichia</taxon>
        <taxon>Erysipelotrichales</taxon>
        <taxon>Turicibacteraceae</taxon>
        <taxon>Turicibacter</taxon>
    </lineage>
</organism>
<dbReference type="Pfam" id="PF00488">
    <property type="entry name" value="MutS_V"/>
    <property type="match status" value="1"/>
</dbReference>
<accession>A0A9Q9FER0</accession>
<dbReference type="InterPro" id="IPR000432">
    <property type="entry name" value="DNA_mismatch_repair_MutS_C"/>
</dbReference>
<dbReference type="GO" id="GO:0072344">
    <property type="term" value="P:rescue of stalled ribosome"/>
    <property type="evidence" value="ECO:0007669"/>
    <property type="project" value="UniProtKB-UniRule"/>
</dbReference>
<dbReference type="Gene3D" id="3.30.1370.110">
    <property type="match status" value="1"/>
</dbReference>
<dbReference type="PANTHER" id="PTHR48466:SF2">
    <property type="entry name" value="OS10G0509000 PROTEIN"/>
    <property type="match status" value="1"/>
</dbReference>
<dbReference type="InterPro" id="IPR005747">
    <property type="entry name" value="MutS2"/>
</dbReference>
<evidence type="ECO:0000313" key="11">
    <source>
        <dbReference type="Proteomes" id="UP001058072"/>
    </source>
</evidence>
<dbReference type="EC" id="3.1.-.-" evidence="7"/>
<dbReference type="EMBL" id="CP071250">
    <property type="protein sequence ID" value="UUF07827.1"/>
    <property type="molecule type" value="Genomic_DNA"/>
</dbReference>
<evidence type="ECO:0000256" key="1">
    <source>
        <dbReference type="ARBA" id="ARBA00022730"/>
    </source>
</evidence>
<dbReference type="SUPFAM" id="SSF160443">
    <property type="entry name" value="SMR domain-like"/>
    <property type="match status" value="1"/>
</dbReference>
<dbReference type="FunFam" id="3.40.50.300:FF:000830">
    <property type="entry name" value="Endonuclease MutS2"/>
    <property type="match status" value="1"/>
</dbReference>
<sequence>MKQAIQILEFNKIKQTVDSLCACSLGQKRVEYLSPSIDEKQVEYSLNQSDEALKIILALGEAPLGGVTDITVAIKRAKISAMLSAQELLGISRLLYAVSQLKTFSERLNEIKVDAPIFSSQVNSLVSLNSLQTAINDCIDETGYILDSASSELRNIRRSIQSTEARIKEKLNHVVSERRNKLTEGIVTIRNERYVVPVRAEAKNTFGGTVHDQSSSGNTYFIEPKEVVDLNNKLQEYHVEERREIERILRSLTEEVKKFVDALAVNVEVLGEIDFMFAKGKYARLINGTRPKMNTKGIIRLVAARHPLIDQKVVVPNDIELGDEYTTIVITGPNTGGKTVTLKTVGLLTLMAQAGLLIPAHETSQLAIFDHVFADIGDEQSIEQSLSTFSSHMTNIVRIMERLTVNSLILFDELGAGTDPKEGASLAISILDYVKVRGARTIATSHYPELKAYAYENDDVINASVEFNIETLSPTYRLLVGVPGRSNAFEISKRLGLKEAILTTARAYVETERTEMTDLITKLEDRGLELDHEIQLLQKQNQEVEAMRLDYERKIAKFEAERERVLEDIKKEAFENIRQAKEEAEQIVADLRQAKKMADLSIKDHELTEKLTSLKKSEAKQAEQFKRKARNKAPLKAGDEVMVLSLNRQGELIEKTKNGDWMVQLGMMKVNIKEEDLEYLRQSVKKKDSGKGKMIHKRNTNVGIQLDLRGERYEDAMLRLDKYMDEVLLAGYQTVTIIHGHGTGALRQGVHKYLKKNKHVASFRFGGAGEGGTGATVVELK</sequence>
<keyword evidence="4 7" id="KW-0067">ATP-binding</keyword>
<dbReference type="PROSITE" id="PS50828">
    <property type="entry name" value="SMR"/>
    <property type="match status" value="1"/>
</dbReference>
<dbReference type="SMART" id="SM00534">
    <property type="entry name" value="MUTSac"/>
    <property type="match status" value="1"/>
</dbReference>
<feature type="domain" description="Smr" evidence="9">
    <location>
        <begin position="706"/>
        <end position="781"/>
    </location>
</feature>
<name>A0A9Q9FER0_9FIRM</name>
<dbReference type="SMART" id="SM00533">
    <property type="entry name" value="MUTSd"/>
    <property type="match status" value="1"/>
</dbReference>
<comment type="similarity">
    <text evidence="7">Belongs to the DNA mismatch repair MutS family. MutS2 subfamily.</text>
</comment>
<dbReference type="EC" id="3.6.4.-" evidence="7"/>
<keyword evidence="3 7" id="KW-0378">Hydrolase</keyword>
<dbReference type="InterPro" id="IPR046893">
    <property type="entry name" value="MSSS"/>
</dbReference>
<dbReference type="InterPro" id="IPR045076">
    <property type="entry name" value="MutS"/>
</dbReference>
<evidence type="ECO:0000256" key="3">
    <source>
        <dbReference type="ARBA" id="ARBA00022801"/>
    </source>
</evidence>
<dbReference type="GO" id="GO:0006298">
    <property type="term" value="P:mismatch repair"/>
    <property type="evidence" value="ECO:0007669"/>
    <property type="project" value="InterPro"/>
</dbReference>
<dbReference type="HAMAP" id="MF_00092">
    <property type="entry name" value="MutS2"/>
    <property type="match status" value="1"/>
</dbReference>
<gene>
    <name evidence="7" type="primary">mutS2</name>
    <name evidence="7" type="synonym">rqcU</name>
    <name evidence="10" type="ORF">J0J70_09385</name>
</gene>
<dbReference type="GO" id="GO:0016887">
    <property type="term" value="F:ATP hydrolysis activity"/>
    <property type="evidence" value="ECO:0007669"/>
    <property type="project" value="InterPro"/>
</dbReference>
<dbReference type="InterPro" id="IPR027417">
    <property type="entry name" value="P-loop_NTPase"/>
</dbReference>
<comment type="function">
    <text evidence="7">Acts as a ribosome collision sensor, splitting the ribosome into its 2 subunits. Detects stalled/collided 70S ribosomes which it binds and splits by an ATP-hydrolysis driven conformational change. Acts upstream of the ribosome quality control system (RQC), a ribosome-associated complex that mediates the extraction of incompletely synthesized nascent chains from stalled ribosomes and their subsequent degradation. Probably generates substrates for RQC.</text>
</comment>
<dbReference type="InterPro" id="IPR036063">
    <property type="entry name" value="Smr_dom_sf"/>
</dbReference>
<dbReference type="PANTHER" id="PTHR48466">
    <property type="entry name" value="OS10G0509000 PROTEIN-RELATED"/>
    <property type="match status" value="1"/>
</dbReference>
<evidence type="ECO:0000259" key="9">
    <source>
        <dbReference type="PROSITE" id="PS50828"/>
    </source>
</evidence>
<dbReference type="Pfam" id="PF01713">
    <property type="entry name" value="Smr"/>
    <property type="match status" value="1"/>
</dbReference>
<comment type="subunit">
    <text evidence="7">Homodimer. Binds to stalled ribosomes, contacting rRNA.</text>
</comment>
<protein>
    <recommendedName>
        <fullName evidence="7">Endonuclease MutS2</fullName>
        <ecNumber evidence="7">3.1.-.-</ecNumber>
    </recommendedName>
    <alternativeName>
        <fullName evidence="7">Ribosome-associated protein quality control-upstream factor</fullName>
        <shortName evidence="7">RQC-upstream factor</shortName>
        <shortName evidence="7">RqcU</shortName>
        <ecNumber evidence="7">3.6.4.-</ecNumber>
    </alternativeName>
</protein>
<feature type="coiled-coil region" evidence="8">
    <location>
        <begin position="520"/>
        <end position="597"/>
    </location>
</feature>
<dbReference type="PROSITE" id="PS00486">
    <property type="entry name" value="DNA_MISMATCH_REPAIR_2"/>
    <property type="match status" value="1"/>
</dbReference>
<evidence type="ECO:0000256" key="7">
    <source>
        <dbReference type="HAMAP-Rule" id="MF_00092"/>
    </source>
</evidence>
<dbReference type="RefSeq" id="WP_212724451.1">
    <property type="nucleotide sequence ID" value="NZ_CP071250.1"/>
</dbReference>
<evidence type="ECO:0000256" key="4">
    <source>
        <dbReference type="ARBA" id="ARBA00022840"/>
    </source>
</evidence>
<keyword evidence="8" id="KW-0175">Coiled coil</keyword>